<sequence>MAVLPHFNNVLPSHGRLAQVEFATDAPKGAARIIPVSSGEGLELPVSQLTKEGLLESLEALGAKGSAGEVTKVVVDGTLFIAVGLGDTEGPHSTETAVRRAMGAAARALKGTERAVVTADFGVRPIVEGLLLGGYAYDGLKTNDDKDEQEHSTTITVVGSEDDLAEFDAAVSICHAVALARDLVNTPSNLLYPTNYADLARTVGEASGLTVEVLDEKELDAQGFGGITAVGQGSDNPPRLVHLTWAPENATTSVALVGKGITFDTGGISLKPASGMEQMVMDMGGSAAVLAATCAAASLNLPVRIDAWMAMAENMPSGAAQRPGDVITHYGGITSEVINTDAEGRLVLADAIARASEDNPDYLIETSTLTGAQMVALGKRTFGVMGSDELRDAIAETARELDEPGWAMPMLEEHDEEIKSAVADIKNTNADRFGGMEFAATYLAKFVGEGIQWAHIDVASPAWNTGSAYGFTPSRATGVPVRTIVDTLTQLAAK</sequence>
<dbReference type="HAMAP" id="MF_00181">
    <property type="entry name" value="Cytosol_peptidase_M17"/>
    <property type="match status" value="1"/>
</dbReference>
<accession>A0A9X3RKU0</accession>
<feature type="binding site" evidence="8">
    <location>
        <position position="282"/>
    </location>
    <ligand>
        <name>Mn(2+)</name>
        <dbReference type="ChEBI" id="CHEBI:29035"/>
        <label>2</label>
    </ligand>
</feature>
<dbReference type="EMBL" id="JAKMUS010000002">
    <property type="protein sequence ID" value="MCZ9293208.1"/>
    <property type="molecule type" value="Genomic_DNA"/>
</dbReference>
<comment type="similarity">
    <text evidence="3 8">Belongs to the peptidase M17 family.</text>
</comment>
<dbReference type="GO" id="GO:0006508">
    <property type="term" value="P:proteolysis"/>
    <property type="evidence" value="ECO:0007669"/>
    <property type="project" value="UniProtKB-KW"/>
</dbReference>
<dbReference type="SUPFAM" id="SSF52949">
    <property type="entry name" value="Macro domain-like"/>
    <property type="match status" value="1"/>
</dbReference>
<feature type="binding site" evidence="8">
    <location>
        <position position="343"/>
    </location>
    <ligand>
        <name>Mn(2+)</name>
        <dbReference type="ChEBI" id="CHEBI:29035"/>
        <label>2</label>
    </ligand>
</feature>
<evidence type="ECO:0000256" key="6">
    <source>
        <dbReference type="ARBA" id="ARBA00022801"/>
    </source>
</evidence>
<keyword evidence="4 8" id="KW-0031">Aminopeptidase</keyword>
<dbReference type="EC" id="3.4.11.10" evidence="8"/>
<dbReference type="AlphaFoldDB" id="A0A9X3RKU0"/>
<feature type="binding site" evidence="8">
    <location>
        <position position="341"/>
    </location>
    <ligand>
        <name>Mn(2+)</name>
        <dbReference type="ChEBI" id="CHEBI:29035"/>
        <label>1</label>
    </ligand>
</feature>
<dbReference type="RefSeq" id="WP_269964673.1">
    <property type="nucleotide sequence ID" value="NZ_JAKMUS010000002.1"/>
</dbReference>
<dbReference type="PRINTS" id="PR00481">
    <property type="entry name" value="LAMNOPPTDASE"/>
</dbReference>
<comment type="catalytic activity">
    <reaction evidence="2 8">
        <text>Release of an N-terminal amino acid, preferentially leucine, but not glutamic or aspartic acids.</text>
        <dbReference type="EC" id="3.4.11.10"/>
    </reaction>
</comment>
<keyword evidence="5 8" id="KW-0645">Protease</keyword>
<dbReference type="Proteomes" id="UP001146468">
    <property type="component" value="Unassembled WGS sequence"/>
</dbReference>
<dbReference type="GO" id="GO:0030145">
    <property type="term" value="F:manganese ion binding"/>
    <property type="evidence" value="ECO:0007669"/>
    <property type="project" value="UniProtKB-UniRule"/>
</dbReference>
<reference evidence="10" key="1">
    <citation type="submission" date="2022-02" db="EMBL/GenBank/DDBJ databases">
        <title>Corynebacterium sp. from urogenital microbiome.</title>
        <authorList>
            <person name="Cappelli E.A."/>
            <person name="Ribeiro T.G."/>
            <person name="Peixe L."/>
        </authorList>
    </citation>
    <scope>NUCLEOTIDE SEQUENCE</scope>
    <source>
        <strain evidence="10">C8Ua_172</strain>
    </source>
</reference>
<evidence type="ECO:0000259" key="9">
    <source>
        <dbReference type="PROSITE" id="PS00631"/>
    </source>
</evidence>
<dbReference type="InterPro" id="IPR011356">
    <property type="entry name" value="Leucine_aapep/pepB"/>
</dbReference>
<dbReference type="PANTHER" id="PTHR11963">
    <property type="entry name" value="LEUCINE AMINOPEPTIDASE-RELATED"/>
    <property type="match status" value="1"/>
</dbReference>
<dbReference type="GO" id="GO:0070006">
    <property type="term" value="F:metalloaminopeptidase activity"/>
    <property type="evidence" value="ECO:0007669"/>
    <property type="project" value="InterPro"/>
</dbReference>
<dbReference type="PROSITE" id="PS00631">
    <property type="entry name" value="CYTOSOL_AP"/>
    <property type="match status" value="1"/>
</dbReference>
<evidence type="ECO:0000256" key="8">
    <source>
        <dbReference type="HAMAP-Rule" id="MF_00181"/>
    </source>
</evidence>
<keyword evidence="8" id="KW-0464">Manganese</keyword>
<dbReference type="Gene3D" id="3.40.220.10">
    <property type="entry name" value="Leucine Aminopeptidase, subunit E, domain 1"/>
    <property type="match status" value="1"/>
</dbReference>
<feature type="binding site" evidence="8">
    <location>
        <position position="264"/>
    </location>
    <ligand>
        <name>Mn(2+)</name>
        <dbReference type="ChEBI" id="CHEBI:29035"/>
        <label>2</label>
    </ligand>
</feature>
<dbReference type="NCBIfam" id="NF002073">
    <property type="entry name" value="PRK00913.1-2"/>
    <property type="match status" value="1"/>
</dbReference>
<dbReference type="GO" id="GO:0005737">
    <property type="term" value="C:cytoplasm"/>
    <property type="evidence" value="ECO:0007669"/>
    <property type="project" value="UniProtKB-SubCell"/>
</dbReference>
<name>A0A9X3RKU0_9CORY</name>
<dbReference type="Pfam" id="PF00883">
    <property type="entry name" value="Peptidase_M17"/>
    <property type="match status" value="1"/>
</dbReference>
<keyword evidence="8" id="KW-0963">Cytoplasm</keyword>
<dbReference type="PANTHER" id="PTHR11963:SF23">
    <property type="entry name" value="CYTOSOL AMINOPEPTIDASE"/>
    <property type="match status" value="1"/>
</dbReference>
<gene>
    <name evidence="8" type="primary">pepA</name>
    <name evidence="10" type="ORF">L8U60_01730</name>
</gene>
<dbReference type="Pfam" id="PF02789">
    <property type="entry name" value="Peptidase_M17_N"/>
    <property type="match status" value="1"/>
</dbReference>
<dbReference type="InterPro" id="IPR023042">
    <property type="entry name" value="Peptidase_M17_leu_NH2_pept"/>
</dbReference>
<feature type="domain" description="Cytosol aminopeptidase" evidence="9">
    <location>
        <begin position="339"/>
        <end position="346"/>
    </location>
</feature>
<feature type="binding site" evidence="8">
    <location>
        <position position="264"/>
    </location>
    <ligand>
        <name>Mn(2+)</name>
        <dbReference type="ChEBI" id="CHEBI:29035"/>
        <label>1</label>
    </ligand>
</feature>
<dbReference type="InterPro" id="IPR043472">
    <property type="entry name" value="Macro_dom-like"/>
</dbReference>
<protein>
    <recommendedName>
        <fullName evidence="8">Probable cytosol aminopeptidase</fullName>
        <ecNumber evidence="8">3.4.11.1</ecNumber>
    </recommendedName>
    <alternativeName>
        <fullName evidence="8">Leucine aminopeptidase</fullName>
        <shortName evidence="8">LAP</shortName>
        <ecNumber evidence="8">3.4.11.10</ecNumber>
    </alternativeName>
    <alternativeName>
        <fullName evidence="8">Leucyl aminopeptidase</fullName>
    </alternativeName>
</protein>
<keyword evidence="11" id="KW-1185">Reference proteome</keyword>
<dbReference type="InterPro" id="IPR000819">
    <property type="entry name" value="Peptidase_M17_C"/>
</dbReference>
<comment type="cofactor">
    <cofactor evidence="8">
        <name>Mn(2+)</name>
        <dbReference type="ChEBI" id="CHEBI:29035"/>
    </cofactor>
    <text evidence="8">Binds 2 manganese ions per subunit.</text>
</comment>
<keyword evidence="8" id="KW-0479">Metal-binding</keyword>
<evidence type="ECO:0000256" key="5">
    <source>
        <dbReference type="ARBA" id="ARBA00022670"/>
    </source>
</evidence>
<dbReference type="EC" id="3.4.11.1" evidence="8"/>
<evidence type="ECO:0000256" key="4">
    <source>
        <dbReference type="ARBA" id="ARBA00022438"/>
    </source>
</evidence>
<comment type="catalytic activity">
    <reaction evidence="1 8">
        <text>Release of an N-terminal amino acid, Xaa-|-Yaa-, in which Xaa is preferably Leu, but may be other amino acids including Pro although not Arg or Lys, and Yaa may be Pro. Amino acid amides and methyl esters are also readily hydrolyzed, but rates on arylamides are exceedingly low.</text>
        <dbReference type="EC" id="3.4.11.1"/>
    </reaction>
</comment>
<feature type="binding site" evidence="8">
    <location>
        <position position="343"/>
    </location>
    <ligand>
        <name>Mn(2+)</name>
        <dbReference type="ChEBI" id="CHEBI:29035"/>
        <label>1</label>
    </ligand>
</feature>
<feature type="active site" evidence="8">
    <location>
        <position position="345"/>
    </location>
</feature>
<comment type="caution">
    <text evidence="10">The sequence shown here is derived from an EMBL/GenBank/DDBJ whole genome shotgun (WGS) entry which is preliminary data.</text>
</comment>
<comment type="subcellular location">
    <subcellularLocation>
        <location evidence="8">Cytoplasm</location>
    </subcellularLocation>
</comment>
<dbReference type="Gene3D" id="3.40.630.10">
    <property type="entry name" value="Zn peptidases"/>
    <property type="match status" value="1"/>
</dbReference>
<dbReference type="InterPro" id="IPR008283">
    <property type="entry name" value="Peptidase_M17_N"/>
</dbReference>
<evidence type="ECO:0000256" key="1">
    <source>
        <dbReference type="ARBA" id="ARBA00000135"/>
    </source>
</evidence>
<proteinExistence type="inferred from homology"/>
<feature type="binding site" evidence="8">
    <location>
        <position position="259"/>
    </location>
    <ligand>
        <name>Mn(2+)</name>
        <dbReference type="ChEBI" id="CHEBI:29035"/>
        <label>2</label>
    </ligand>
</feature>
<evidence type="ECO:0000313" key="10">
    <source>
        <dbReference type="EMBL" id="MCZ9293208.1"/>
    </source>
</evidence>
<dbReference type="CDD" id="cd00433">
    <property type="entry name" value="Peptidase_M17"/>
    <property type="match status" value="1"/>
</dbReference>
<evidence type="ECO:0000256" key="2">
    <source>
        <dbReference type="ARBA" id="ARBA00000967"/>
    </source>
</evidence>
<comment type="function">
    <text evidence="7 8">Presumably involved in the processing and regular turnover of intracellular proteins. Catalyzes the removal of unsubstituted N-terminal amino acids from various peptides.</text>
</comment>
<evidence type="ECO:0000256" key="3">
    <source>
        <dbReference type="ARBA" id="ARBA00009528"/>
    </source>
</evidence>
<organism evidence="10 11">
    <name type="scientific">Corynebacterium meitnerae</name>
    <dbReference type="NCBI Taxonomy" id="2913498"/>
    <lineage>
        <taxon>Bacteria</taxon>
        <taxon>Bacillati</taxon>
        <taxon>Actinomycetota</taxon>
        <taxon>Actinomycetes</taxon>
        <taxon>Mycobacteriales</taxon>
        <taxon>Corynebacteriaceae</taxon>
        <taxon>Corynebacterium</taxon>
    </lineage>
</organism>
<dbReference type="SUPFAM" id="SSF53187">
    <property type="entry name" value="Zn-dependent exopeptidases"/>
    <property type="match status" value="1"/>
</dbReference>
<evidence type="ECO:0000313" key="11">
    <source>
        <dbReference type="Proteomes" id="UP001146468"/>
    </source>
</evidence>
<evidence type="ECO:0000256" key="7">
    <source>
        <dbReference type="ARBA" id="ARBA00049972"/>
    </source>
</evidence>
<feature type="active site" evidence="8">
    <location>
        <position position="271"/>
    </location>
</feature>
<keyword evidence="6 8" id="KW-0378">Hydrolase</keyword>